<gene>
    <name evidence="1" type="ORF">EJ04DRAFT_525488</name>
</gene>
<dbReference type="EMBL" id="ML996180">
    <property type="protein sequence ID" value="KAF2732236.1"/>
    <property type="molecule type" value="Genomic_DNA"/>
</dbReference>
<sequence>MTSGGAPSFDVDLVQRLMNERTGNPEDWSQEKLYQLNVAQHLLPAQTVMHFKDCMYEGILPGGAKSAFPLLKDDEVPLENQPYSTWAPAPWNQLNYALWNKIHDAFFSAQAVGFVPIPARFAPLRARLCNGLVPMAGARWREKGLGDPKNFQQFYEFMGDIIFLFAFMNQPEVQTLLRQAYSDLAQRYAELEGALNARRESLGITERMNVTGMWAEYIEALFTTMSKRAHLWLVDRVDEIQVTSKAHYEATAARAGNDQAALVSAGKIFYERIQDLNLAISRADFVLCVPMEGFSGHKTSTFQDLPLATREDAYYKLMDARSWESYRPFLDAERRDEGLRDREALMRFYEEGRDGRAAIRKQLHGEPTKPGEEHWISILRSRIDWFLKHGGDPERQTWGFVCYRLTYSQSPDEWARFKEKLEADFLKSGEWVEGADHVKATGGLQWVDGQELGIAEGDVAAAKRHFSTFPQSQSFMRRMWKMDFLVVDSEAYLSYAEPPHEGSQPGDMGGHVRLVDNSSASSDAVQTASPGYPGHFKVKSTLVFDEIYPLLTSYALRPPNLWPLARLHPLTMYVGPTVKTQEDDWEMQRQLKASMLGAFYNHLRQRQRQS</sequence>
<organism evidence="1 2">
    <name type="scientific">Polyplosphaeria fusca</name>
    <dbReference type="NCBI Taxonomy" id="682080"/>
    <lineage>
        <taxon>Eukaryota</taxon>
        <taxon>Fungi</taxon>
        <taxon>Dikarya</taxon>
        <taxon>Ascomycota</taxon>
        <taxon>Pezizomycotina</taxon>
        <taxon>Dothideomycetes</taxon>
        <taxon>Pleosporomycetidae</taxon>
        <taxon>Pleosporales</taxon>
        <taxon>Tetraplosphaeriaceae</taxon>
        <taxon>Polyplosphaeria</taxon>
    </lineage>
</organism>
<keyword evidence="2" id="KW-1185">Reference proteome</keyword>
<dbReference type="AlphaFoldDB" id="A0A9P4QWI3"/>
<comment type="caution">
    <text evidence="1">The sequence shown here is derived from an EMBL/GenBank/DDBJ whole genome shotgun (WGS) entry which is preliminary data.</text>
</comment>
<proteinExistence type="predicted"/>
<evidence type="ECO:0000313" key="1">
    <source>
        <dbReference type="EMBL" id="KAF2732236.1"/>
    </source>
</evidence>
<dbReference type="Proteomes" id="UP000799444">
    <property type="component" value="Unassembled WGS sequence"/>
</dbReference>
<accession>A0A9P4QWI3</accession>
<evidence type="ECO:0000313" key="2">
    <source>
        <dbReference type="Proteomes" id="UP000799444"/>
    </source>
</evidence>
<dbReference type="OrthoDB" id="3437405at2759"/>
<reference evidence="1" key="1">
    <citation type="journal article" date="2020" name="Stud. Mycol.">
        <title>101 Dothideomycetes genomes: a test case for predicting lifestyles and emergence of pathogens.</title>
        <authorList>
            <person name="Haridas S."/>
            <person name="Albert R."/>
            <person name="Binder M."/>
            <person name="Bloem J."/>
            <person name="Labutti K."/>
            <person name="Salamov A."/>
            <person name="Andreopoulos B."/>
            <person name="Baker S."/>
            <person name="Barry K."/>
            <person name="Bills G."/>
            <person name="Bluhm B."/>
            <person name="Cannon C."/>
            <person name="Castanera R."/>
            <person name="Culley D."/>
            <person name="Daum C."/>
            <person name="Ezra D."/>
            <person name="Gonzalez J."/>
            <person name="Henrissat B."/>
            <person name="Kuo A."/>
            <person name="Liang C."/>
            <person name="Lipzen A."/>
            <person name="Lutzoni F."/>
            <person name="Magnuson J."/>
            <person name="Mondo S."/>
            <person name="Nolan M."/>
            <person name="Ohm R."/>
            <person name="Pangilinan J."/>
            <person name="Park H.-J."/>
            <person name="Ramirez L."/>
            <person name="Alfaro M."/>
            <person name="Sun H."/>
            <person name="Tritt A."/>
            <person name="Yoshinaga Y."/>
            <person name="Zwiers L.-H."/>
            <person name="Turgeon B."/>
            <person name="Goodwin S."/>
            <person name="Spatafora J."/>
            <person name="Crous P."/>
            <person name="Grigoriev I."/>
        </authorList>
    </citation>
    <scope>NUCLEOTIDE SEQUENCE</scope>
    <source>
        <strain evidence="1">CBS 125425</strain>
    </source>
</reference>
<name>A0A9P4QWI3_9PLEO</name>
<protein>
    <submittedName>
        <fullName evidence="1">Uncharacterized protein</fullName>
    </submittedName>
</protein>